<dbReference type="GO" id="GO:0032259">
    <property type="term" value="P:methylation"/>
    <property type="evidence" value="ECO:0007669"/>
    <property type="project" value="UniProtKB-KW"/>
</dbReference>
<proteinExistence type="predicted"/>
<evidence type="ECO:0000256" key="1">
    <source>
        <dbReference type="ARBA" id="ARBA00022603"/>
    </source>
</evidence>
<feature type="domain" description="Methyltransferase" evidence="5">
    <location>
        <begin position="46"/>
        <end position="137"/>
    </location>
</feature>
<dbReference type="EMBL" id="CP141614">
    <property type="protein sequence ID" value="WRP13842.1"/>
    <property type="molecule type" value="Genomic_DNA"/>
</dbReference>
<evidence type="ECO:0000256" key="4">
    <source>
        <dbReference type="SAM" id="MobiDB-lite"/>
    </source>
</evidence>
<dbReference type="PANTHER" id="PTHR43464">
    <property type="entry name" value="METHYLTRANSFERASE"/>
    <property type="match status" value="1"/>
</dbReference>
<evidence type="ECO:0000256" key="3">
    <source>
        <dbReference type="ARBA" id="ARBA00022691"/>
    </source>
</evidence>
<name>A0ABZ1BM08_9FIRM</name>
<dbReference type="PANTHER" id="PTHR43464:SF19">
    <property type="entry name" value="UBIQUINONE BIOSYNTHESIS O-METHYLTRANSFERASE, MITOCHONDRIAL"/>
    <property type="match status" value="1"/>
</dbReference>
<evidence type="ECO:0000313" key="7">
    <source>
        <dbReference type="Proteomes" id="UP001333102"/>
    </source>
</evidence>
<dbReference type="RefSeq" id="WP_324668098.1">
    <property type="nucleotide sequence ID" value="NZ_CP141614.1"/>
</dbReference>
<dbReference type="EC" id="2.1.-.-" evidence="6"/>
<feature type="region of interest" description="Disordered" evidence="4">
    <location>
        <begin position="155"/>
        <end position="184"/>
    </location>
</feature>
<evidence type="ECO:0000259" key="5">
    <source>
        <dbReference type="Pfam" id="PF13649"/>
    </source>
</evidence>
<dbReference type="Proteomes" id="UP001333102">
    <property type="component" value="Chromosome"/>
</dbReference>
<protein>
    <submittedName>
        <fullName evidence="6">Class I SAM-dependent methyltransferase</fullName>
        <ecNumber evidence="6">2.1.-.-</ecNumber>
    </submittedName>
</protein>
<dbReference type="CDD" id="cd02440">
    <property type="entry name" value="AdoMet_MTases"/>
    <property type="match status" value="1"/>
</dbReference>
<keyword evidence="1 6" id="KW-0489">Methyltransferase</keyword>
<evidence type="ECO:0000313" key="6">
    <source>
        <dbReference type="EMBL" id="WRP13842.1"/>
    </source>
</evidence>
<dbReference type="SUPFAM" id="SSF53335">
    <property type="entry name" value="S-adenosyl-L-methionine-dependent methyltransferases"/>
    <property type="match status" value="1"/>
</dbReference>
<reference evidence="7" key="1">
    <citation type="submission" date="2023-12" db="EMBL/GenBank/DDBJ databases">
        <title>Novel isolates from deep terrestrial aquifers shed light on the physiology and ecology of the class Limnochordia.</title>
        <authorList>
            <person name="Karnachuk O.V."/>
            <person name="Lukina A.P."/>
            <person name="Avakyan M.R."/>
            <person name="Kadnikov V."/>
            <person name="Begmatov S."/>
            <person name="Beletsky A.V."/>
            <person name="Mardanov A.V."/>
            <person name="Ravin N.V."/>
        </authorList>
    </citation>
    <scope>NUCLEOTIDE SEQUENCE [LARGE SCALE GENOMIC DNA]</scope>
    <source>
        <strain evidence="7">LN</strain>
    </source>
</reference>
<gene>
    <name evidence="6" type="ORF">VLY81_10395</name>
</gene>
<keyword evidence="2 6" id="KW-0808">Transferase</keyword>
<dbReference type="GO" id="GO:0008168">
    <property type="term" value="F:methyltransferase activity"/>
    <property type="evidence" value="ECO:0007669"/>
    <property type="project" value="UniProtKB-KW"/>
</dbReference>
<sequence length="184" mass="19549">MQAQGRHADYDPSAWFYDRHWGGFSRQVLPVLERLVLGELPAGARILDLCCGTGHLAALLTERGFRVVGVDVSAGMLAFARVHAPQADFVLADARDFALPEAVDAAVSLYDSLNHILALDELARVFVNVRRVLVPGGAGPSDALGPGADVLRRHRPHDEVAAADAGADGRGRVAPTKRAPTTAT</sequence>
<dbReference type="Pfam" id="PF13649">
    <property type="entry name" value="Methyltransf_25"/>
    <property type="match status" value="1"/>
</dbReference>
<organism evidence="6 7">
    <name type="scientific">Geochorda subterranea</name>
    <dbReference type="NCBI Taxonomy" id="3109564"/>
    <lineage>
        <taxon>Bacteria</taxon>
        <taxon>Bacillati</taxon>
        <taxon>Bacillota</taxon>
        <taxon>Limnochordia</taxon>
        <taxon>Limnochordales</taxon>
        <taxon>Geochordaceae</taxon>
        <taxon>Geochorda</taxon>
    </lineage>
</organism>
<keyword evidence="3" id="KW-0949">S-adenosyl-L-methionine</keyword>
<dbReference type="InterPro" id="IPR041698">
    <property type="entry name" value="Methyltransf_25"/>
</dbReference>
<dbReference type="Gene3D" id="3.40.50.150">
    <property type="entry name" value="Vaccinia Virus protein VP39"/>
    <property type="match status" value="1"/>
</dbReference>
<accession>A0ABZ1BM08</accession>
<evidence type="ECO:0000256" key="2">
    <source>
        <dbReference type="ARBA" id="ARBA00022679"/>
    </source>
</evidence>
<keyword evidence="7" id="KW-1185">Reference proteome</keyword>
<dbReference type="InterPro" id="IPR029063">
    <property type="entry name" value="SAM-dependent_MTases_sf"/>
</dbReference>